<accession>M5EM26</accession>
<protein>
    <submittedName>
        <fullName evidence="1">Uncharacterized protein</fullName>
    </submittedName>
</protein>
<evidence type="ECO:0000313" key="1">
    <source>
        <dbReference type="EMBL" id="CCV05799.1"/>
    </source>
</evidence>
<dbReference type="Proteomes" id="UP000012062">
    <property type="component" value="Unassembled WGS sequence"/>
</dbReference>
<gene>
    <name evidence="1" type="ORF">MESS2_1670028</name>
</gene>
<organism evidence="1 2">
    <name type="scientific">Mesorhizobium metallidurans STM 2683</name>
    <dbReference type="NCBI Taxonomy" id="1297569"/>
    <lineage>
        <taxon>Bacteria</taxon>
        <taxon>Pseudomonadati</taxon>
        <taxon>Pseudomonadota</taxon>
        <taxon>Alphaproteobacteria</taxon>
        <taxon>Hyphomicrobiales</taxon>
        <taxon>Phyllobacteriaceae</taxon>
        <taxon>Mesorhizobium</taxon>
    </lineage>
</organism>
<reference evidence="1 2" key="1">
    <citation type="submission" date="2013-02" db="EMBL/GenBank/DDBJ databases">
        <authorList>
            <person name="Genoscope - CEA"/>
        </authorList>
    </citation>
    <scope>NUCLEOTIDE SEQUENCE [LARGE SCALE GENOMIC DNA]</scope>
    <source>
        <strain evidence="1 2">STM 2683</strain>
    </source>
</reference>
<dbReference type="EMBL" id="CAUM01000076">
    <property type="protein sequence ID" value="CCV05799.1"/>
    <property type="molecule type" value="Genomic_DNA"/>
</dbReference>
<dbReference type="AlphaFoldDB" id="M5EM26"/>
<name>M5EM26_9HYPH</name>
<proteinExistence type="predicted"/>
<evidence type="ECO:0000313" key="2">
    <source>
        <dbReference type="Proteomes" id="UP000012062"/>
    </source>
</evidence>
<comment type="caution">
    <text evidence="1">The sequence shown here is derived from an EMBL/GenBank/DDBJ whole genome shotgun (WGS) entry which is preliminary data.</text>
</comment>
<keyword evidence="2" id="KW-1185">Reference proteome</keyword>
<sequence length="53" mass="5857">MTLAKRAQCEKIVAGKLHGRWFGDARAKTLQTIFSSRTIGKATLLGEEWLAPV</sequence>
<dbReference type="STRING" id="1297569.MESS2_1670028"/>